<dbReference type="PANTHER" id="PTHR10285">
    <property type="entry name" value="URIDINE KINASE"/>
    <property type="match status" value="1"/>
</dbReference>
<dbReference type="InterPro" id="IPR003593">
    <property type="entry name" value="AAA+_ATPase"/>
</dbReference>
<evidence type="ECO:0000313" key="3">
    <source>
        <dbReference type="Proteomes" id="UP000257109"/>
    </source>
</evidence>
<feature type="domain" description="AAA+ ATPase" evidence="1">
    <location>
        <begin position="524"/>
        <end position="664"/>
    </location>
</feature>
<dbReference type="AlphaFoldDB" id="A0A371GX00"/>
<dbReference type="STRING" id="157652.A0A371GX00"/>
<keyword evidence="2" id="KW-0808">Transferase</keyword>
<dbReference type="CDD" id="cd02028">
    <property type="entry name" value="UMPK_like"/>
    <property type="match status" value="1"/>
</dbReference>
<dbReference type="GO" id="GO:0016301">
    <property type="term" value="F:kinase activity"/>
    <property type="evidence" value="ECO:0007669"/>
    <property type="project" value="UniProtKB-KW"/>
</dbReference>
<accession>A0A371GX00</accession>
<dbReference type="SUPFAM" id="SSF52540">
    <property type="entry name" value="P-loop containing nucleoside triphosphate hydrolases"/>
    <property type="match status" value="2"/>
</dbReference>
<comment type="caution">
    <text evidence="2">The sequence shown here is derived from an EMBL/GenBank/DDBJ whole genome shotgun (WGS) entry which is preliminary data.</text>
</comment>
<gene>
    <name evidence="2" type="primary">udkC</name>
    <name evidence="2" type="ORF">CR513_22427</name>
</gene>
<protein>
    <submittedName>
        <fullName evidence="2">Uridine-cytidine kinase C</fullName>
    </submittedName>
</protein>
<dbReference type="SMART" id="SM00382">
    <property type="entry name" value="AAA"/>
    <property type="match status" value="2"/>
</dbReference>
<reference evidence="2" key="1">
    <citation type="submission" date="2018-05" db="EMBL/GenBank/DDBJ databases">
        <title>Draft genome of Mucuna pruriens seed.</title>
        <authorList>
            <person name="Nnadi N.E."/>
            <person name="Vos R."/>
            <person name="Hasami M.H."/>
            <person name="Devisetty U.K."/>
            <person name="Aguiy J.C."/>
        </authorList>
    </citation>
    <scope>NUCLEOTIDE SEQUENCE [LARGE SCALE GENOMIC DNA]</scope>
    <source>
        <strain evidence="2">JCA_2017</strain>
    </source>
</reference>
<dbReference type="InterPro" id="IPR006083">
    <property type="entry name" value="PRK/URK"/>
</dbReference>
<dbReference type="Proteomes" id="UP000257109">
    <property type="component" value="Unassembled WGS sequence"/>
</dbReference>
<name>A0A371GX00_MUCPR</name>
<keyword evidence="3" id="KW-1185">Reference proteome</keyword>
<dbReference type="GO" id="GO:0005524">
    <property type="term" value="F:ATP binding"/>
    <property type="evidence" value="ECO:0007669"/>
    <property type="project" value="InterPro"/>
</dbReference>
<keyword evidence="2" id="KW-0418">Kinase</keyword>
<evidence type="ECO:0000313" key="2">
    <source>
        <dbReference type="EMBL" id="RDX95090.1"/>
    </source>
</evidence>
<proteinExistence type="predicted"/>
<sequence>MDDEVVQRVFHEGGRDYFQQQPSTSSSSSSILQSLPLHVSFDHGYYLLVKSIQELREKKDGLVTVGIGGASGSGKTSLAEKVASIIGCTVISMENYRDGADEGNDLDSIDFGTLIKNLEDLTKGNDTLIPEFDYQQKRRVGYKAIKSTSSGVVIVDGTYALHAKLRSLLDIRVAVVGGVHFSLLSKVRYDIGDSCSLDYLIDSIFPLFRKHIEPDLHHAQIRINNSFVSSFREAIYKVKCRSESSDGHSGSAFQGNEAQTDNFIEMYLRPPSACEEARINDWIKVRQSGIRYYLSLGDQRIVDKHFIIRPKAEFEVGRMTLGGLLALGYTVVVSYKRASTTVNNGKVSMSFETIDVLGETFMVMRGTNRKTVGTEALRMGINGPWITKSYLEMILERKGVPRLSTPPLVSNTTEAGSQETMIIAPKPIRVTPTLVTGLEDLSQPWTRSPTKSKMEPVVATWHFISSDSSQPDNSVLDFSHEATTDPSSFRDSIRLAPMLDSYDLDRGLLLAVQAIQALLENKGVPVIVGIGGPSGSGKTSLAHKMANIIGCEVVSLESYYKQVKDFKYDDFSALDLSLLSKNIDDIRNGRRTKVPIFDLESGARSGFKELEVSEDCGVVGGVHSHLISRVQRDKSRVGCFISQNEIMMTVFPMFQQLIEPHLVHAHLKIRNDFDPVLSPESSLFVLKSNKKVAYQEIVAILDPANCAV</sequence>
<dbReference type="Gene3D" id="3.40.50.300">
    <property type="entry name" value="P-loop containing nucleotide triphosphate hydrolases"/>
    <property type="match status" value="2"/>
</dbReference>
<organism evidence="2 3">
    <name type="scientific">Mucuna pruriens</name>
    <name type="common">Velvet bean</name>
    <name type="synonym">Dolichos pruriens</name>
    <dbReference type="NCBI Taxonomy" id="157652"/>
    <lineage>
        <taxon>Eukaryota</taxon>
        <taxon>Viridiplantae</taxon>
        <taxon>Streptophyta</taxon>
        <taxon>Embryophyta</taxon>
        <taxon>Tracheophyta</taxon>
        <taxon>Spermatophyta</taxon>
        <taxon>Magnoliopsida</taxon>
        <taxon>eudicotyledons</taxon>
        <taxon>Gunneridae</taxon>
        <taxon>Pentapetalae</taxon>
        <taxon>rosids</taxon>
        <taxon>fabids</taxon>
        <taxon>Fabales</taxon>
        <taxon>Fabaceae</taxon>
        <taxon>Papilionoideae</taxon>
        <taxon>50 kb inversion clade</taxon>
        <taxon>NPAAA clade</taxon>
        <taxon>indigoferoid/millettioid clade</taxon>
        <taxon>Phaseoleae</taxon>
        <taxon>Mucuna</taxon>
    </lineage>
</organism>
<dbReference type="InterPro" id="IPR027417">
    <property type="entry name" value="P-loop_NTPase"/>
</dbReference>
<dbReference type="EMBL" id="QJKJ01004209">
    <property type="protein sequence ID" value="RDX95090.1"/>
    <property type="molecule type" value="Genomic_DNA"/>
</dbReference>
<feature type="non-terminal residue" evidence="2">
    <location>
        <position position="708"/>
    </location>
</feature>
<evidence type="ECO:0000259" key="1">
    <source>
        <dbReference type="SMART" id="SM00382"/>
    </source>
</evidence>
<dbReference type="Pfam" id="PF00485">
    <property type="entry name" value="PRK"/>
    <property type="match status" value="2"/>
</dbReference>
<dbReference type="PRINTS" id="PR00988">
    <property type="entry name" value="URIDINKINASE"/>
</dbReference>
<feature type="domain" description="AAA+ ATPase" evidence="1">
    <location>
        <begin position="61"/>
        <end position="211"/>
    </location>
</feature>
<dbReference type="OrthoDB" id="738517at2759"/>